<name>A0A7S0J8R4_9EUKA</name>
<organism evidence="11">
    <name type="scientific">Calcidiscus leptoporus</name>
    <dbReference type="NCBI Taxonomy" id="127549"/>
    <lineage>
        <taxon>Eukaryota</taxon>
        <taxon>Haptista</taxon>
        <taxon>Haptophyta</taxon>
        <taxon>Prymnesiophyceae</taxon>
        <taxon>Coccolithales</taxon>
        <taxon>Calcidiscaceae</taxon>
        <taxon>Calcidiscus</taxon>
    </lineage>
</organism>
<reference evidence="11" key="1">
    <citation type="submission" date="2021-01" db="EMBL/GenBank/DDBJ databases">
        <authorList>
            <person name="Corre E."/>
            <person name="Pelletier E."/>
            <person name="Niang G."/>
            <person name="Scheremetjew M."/>
            <person name="Finn R."/>
            <person name="Kale V."/>
            <person name="Holt S."/>
            <person name="Cochrane G."/>
            <person name="Meng A."/>
            <person name="Brown T."/>
            <person name="Cohen L."/>
        </authorList>
    </citation>
    <scope>NUCLEOTIDE SEQUENCE</scope>
    <source>
        <strain evidence="11">RCC1130</strain>
    </source>
</reference>
<dbReference type="InterPro" id="IPR051547">
    <property type="entry name" value="TDP2-like"/>
</dbReference>
<evidence type="ECO:0000256" key="8">
    <source>
        <dbReference type="ARBA" id="ARBA00022842"/>
    </source>
</evidence>
<dbReference type="GO" id="GO:0004518">
    <property type="term" value="F:nuclease activity"/>
    <property type="evidence" value="ECO:0007669"/>
    <property type="project" value="UniProtKB-KW"/>
</dbReference>
<dbReference type="SUPFAM" id="SSF56219">
    <property type="entry name" value="DNase I-like"/>
    <property type="match status" value="1"/>
</dbReference>
<comment type="cofactor">
    <cofactor evidence="1">
        <name>Mn(2+)</name>
        <dbReference type="ChEBI" id="CHEBI:29035"/>
    </cofactor>
</comment>
<comment type="subcellular location">
    <subcellularLocation>
        <location evidence="3">Nucleus</location>
    </subcellularLocation>
</comment>
<evidence type="ECO:0000256" key="10">
    <source>
        <dbReference type="ARBA" id="ARBA00023242"/>
    </source>
</evidence>
<dbReference type="PANTHER" id="PTHR15822:SF4">
    <property type="entry name" value="TYROSYL-DNA PHOSPHODIESTERASE 2"/>
    <property type="match status" value="1"/>
</dbReference>
<dbReference type="GO" id="GO:0005634">
    <property type="term" value="C:nucleus"/>
    <property type="evidence" value="ECO:0007669"/>
    <property type="project" value="UniProtKB-SubCell"/>
</dbReference>
<dbReference type="GO" id="GO:0046872">
    <property type="term" value="F:metal ion binding"/>
    <property type="evidence" value="ECO:0007669"/>
    <property type="project" value="UniProtKB-KW"/>
</dbReference>
<keyword evidence="5" id="KW-0479">Metal-binding</keyword>
<dbReference type="GO" id="GO:0006302">
    <property type="term" value="P:double-strand break repair"/>
    <property type="evidence" value="ECO:0007669"/>
    <property type="project" value="TreeGrafter"/>
</dbReference>
<evidence type="ECO:0008006" key="12">
    <source>
        <dbReference type="Google" id="ProtNLM"/>
    </source>
</evidence>
<gene>
    <name evidence="11" type="ORF">CLEP1334_LOCUS19859</name>
</gene>
<evidence type="ECO:0000256" key="4">
    <source>
        <dbReference type="ARBA" id="ARBA00022722"/>
    </source>
</evidence>
<dbReference type="GO" id="GO:0005737">
    <property type="term" value="C:cytoplasm"/>
    <property type="evidence" value="ECO:0007669"/>
    <property type="project" value="TreeGrafter"/>
</dbReference>
<evidence type="ECO:0000256" key="2">
    <source>
        <dbReference type="ARBA" id="ARBA00001946"/>
    </source>
</evidence>
<dbReference type="GO" id="GO:0070260">
    <property type="term" value="F:5'-tyrosyl-DNA phosphodiesterase activity"/>
    <property type="evidence" value="ECO:0007669"/>
    <property type="project" value="TreeGrafter"/>
</dbReference>
<keyword evidence="10" id="KW-0539">Nucleus</keyword>
<proteinExistence type="predicted"/>
<accession>A0A7S0J8R4</accession>
<keyword evidence="6" id="KW-0227">DNA damage</keyword>
<evidence type="ECO:0000256" key="9">
    <source>
        <dbReference type="ARBA" id="ARBA00023204"/>
    </source>
</evidence>
<keyword evidence="9" id="KW-0234">DNA repair</keyword>
<keyword evidence="8" id="KW-0460">Magnesium</keyword>
<sequence length="182" mass="20180">MKGWPRALLCGDFNFDDRKTWGDWRRRTPARGPEALENRVLREVLPDWVDAWPAIHSSKPGITFDGAANRHIRDRHEIMRYDRVMVRCGAGALVTQAARLLGTSQTSASPSGLLPSDHYGLLVDVDVDCHHNTTLTDNVINTCKSTTQDDGIRAHDRPADGQAVTSAERAAIASLELRDGLR</sequence>
<keyword evidence="4" id="KW-0540">Nuclease</keyword>
<evidence type="ECO:0000256" key="3">
    <source>
        <dbReference type="ARBA" id="ARBA00004123"/>
    </source>
</evidence>
<protein>
    <recommendedName>
        <fullName evidence="12">Endonuclease/exonuclease/phosphatase domain-containing protein</fullName>
    </recommendedName>
</protein>
<evidence type="ECO:0000256" key="7">
    <source>
        <dbReference type="ARBA" id="ARBA00022801"/>
    </source>
</evidence>
<evidence type="ECO:0000256" key="6">
    <source>
        <dbReference type="ARBA" id="ARBA00022763"/>
    </source>
</evidence>
<keyword evidence="7" id="KW-0378">Hydrolase</keyword>
<evidence type="ECO:0000313" key="11">
    <source>
        <dbReference type="EMBL" id="CAD8544571.1"/>
    </source>
</evidence>
<comment type="cofactor">
    <cofactor evidence="2">
        <name>Mg(2+)</name>
        <dbReference type="ChEBI" id="CHEBI:18420"/>
    </cofactor>
</comment>
<dbReference type="GO" id="GO:0003697">
    <property type="term" value="F:single-stranded DNA binding"/>
    <property type="evidence" value="ECO:0007669"/>
    <property type="project" value="TreeGrafter"/>
</dbReference>
<evidence type="ECO:0000256" key="1">
    <source>
        <dbReference type="ARBA" id="ARBA00001936"/>
    </source>
</evidence>
<dbReference type="AlphaFoldDB" id="A0A7S0J8R4"/>
<dbReference type="Gene3D" id="3.60.10.10">
    <property type="entry name" value="Endonuclease/exonuclease/phosphatase"/>
    <property type="match status" value="1"/>
</dbReference>
<dbReference type="PANTHER" id="PTHR15822">
    <property type="entry name" value="TRAF AND TNF RECEPTOR-ASSOCIATED PROTEIN"/>
    <property type="match status" value="1"/>
</dbReference>
<dbReference type="EMBL" id="HBER01039225">
    <property type="protein sequence ID" value="CAD8544571.1"/>
    <property type="molecule type" value="Transcribed_RNA"/>
</dbReference>
<dbReference type="InterPro" id="IPR036691">
    <property type="entry name" value="Endo/exonu/phosph_ase_sf"/>
</dbReference>
<evidence type="ECO:0000256" key="5">
    <source>
        <dbReference type="ARBA" id="ARBA00022723"/>
    </source>
</evidence>